<organism evidence="1 2">
    <name type="scientific">Sporobacter termitidis DSM 10068</name>
    <dbReference type="NCBI Taxonomy" id="1123282"/>
    <lineage>
        <taxon>Bacteria</taxon>
        <taxon>Bacillati</taxon>
        <taxon>Bacillota</taxon>
        <taxon>Clostridia</taxon>
        <taxon>Eubacteriales</taxon>
        <taxon>Oscillospiraceae</taxon>
        <taxon>Sporobacter</taxon>
    </lineage>
</organism>
<keyword evidence="2" id="KW-1185">Reference proteome</keyword>
<name>A0A1M5YNK0_9FIRM</name>
<reference evidence="1 2" key="1">
    <citation type="submission" date="2016-11" db="EMBL/GenBank/DDBJ databases">
        <authorList>
            <person name="Jaros S."/>
            <person name="Januszkiewicz K."/>
            <person name="Wedrychowicz H."/>
        </authorList>
    </citation>
    <scope>NUCLEOTIDE SEQUENCE [LARGE SCALE GENOMIC DNA]</scope>
    <source>
        <strain evidence="1 2">DSM 10068</strain>
    </source>
</reference>
<evidence type="ECO:0008006" key="3">
    <source>
        <dbReference type="Google" id="ProtNLM"/>
    </source>
</evidence>
<accession>A0A1M5YNK0</accession>
<dbReference type="AlphaFoldDB" id="A0A1M5YNK0"/>
<gene>
    <name evidence="1" type="ORF">SAMN02745823_02718</name>
</gene>
<dbReference type="Pfam" id="PF05339">
    <property type="entry name" value="DUF739"/>
    <property type="match status" value="1"/>
</dbReference>
<proteinExistence type="predicted"/>
<evidence type="ECO:0000313" key="1">
    <source>
        <dbReference type="EMBL" id="SHI13675.1"/>
    </source>
</evidence>
<sequence length="77" mass="8953">MFRKLRGKLLELDIDHVYLASKLDISRATVSAKFNCRSLWNLDEMYTVMDLIQEPYDNLHEYFPKNGGGISTKRKAS</sequence>
<dbReference type="Proteomes" id="UP000183995">
    <property type="component" value="Unassembled WGS sequence"/>
</dbReference>
<dbReference type="OrthoDB" id="2104582at2"/>
<protein>
    <recommendedName>
        <fullName evidence="3">Cro/C1-type HTH DNA-binding domain-containing protein</fullName>
    </recommendedName>
</protein>
<dbReference type="RefSeq" id="WP_073079941.1">
    <property type="nucleotide sequence ID" value="NZ_FQXV01000009.1"/>
</dbReference>
<evidence type="ECO:0000313" key="2">
    <source>
        <dbReference type="Proteomes" id="UP000183995"/>
    </source>
</evidence>
<dbReference type="InterPro" id="IPR008003">
    <property type="entry name" value="DUF739"/>
</dbReference>
<dbReference type="EMBL" id="FQXV01000009">
    <property type="protein sequence ID" value="SHI13675.1"/>
    <property type="molecule type" value="Genomic_DNA"/>
</dbReference>